<evidence type="ECO:0000256" key="1">
    <source>
        <dbReference type="SAM" id="Phobius"/>
    </source>
</evidence>
<proteinExistence type="predicted"/>
<name>A0A0M3JXU6_ANISI</name>
<keyword evidence="1" id="KW-0472">Membrane</keyword>
<gene>
    <name evidence="2" type="ORF">ASIM_LOCUS12653</name>
</gene>
<keyword evidence="1" id="KW-1133">Transmembrane helix</keyword>
<accession>A0A0M3JXU6</accession>
<keyword evidence="3" id="KW-1185">Reference proteome</keyword>
<dbReference type="EMBL" id="UYRR01031225">
    <property type="protein sequence ID" value="VDK47854.1"/>
    <property type="molecule type" value="Genomic_DNA"/>
</dbReference>
<keyword evidence="1" id="KW-0812">Transmembrane</keyword>
<reference evidence="2 3" key="2">
    <citation type="submission" date="2018-11" db="EMBL/GenBank/DDBJ databases">
        <authorList>
            <consortium name="Pathogen Informatics"/>
        </authorList>
    </citation>
    <scope>NUCLEOTIDE SEQUENCE [LARGE SCALE GENOMIC DNA]</scope>
</reference>
<evidence type="ECO:0000313" key="4">
    <source>
        <dbReference type="WBParaSite" id="ASIM_0001318701-mRNA-1"/>
    </source>
</evidence>
<sequence length="87" mass="9656">MDQPKPKKFSIFTGLQFATTGAATLLMLRCFNRFISHAQRGRAIVGCAGCLYLSFANELGWFPFSLVAVGKTSTRNNQEAVREPIRT</sequence>
<evidence type="ECO:0000313" key="3">
    <source>
        <dbReference type="Proteomes" id="UP000267096"/>
    </source>
</evidence>
<dbReference type="AlphaFoldDB" id="A0A0M3JXU6"/>
<dbReference type="Proteomes" id="UP000267096">
    <property type="component" value="Unassembled WGS sequence"/>
</dbReference>
<reference evidence="4" key="1">
    <citation type="submission" date="2017-02" db="UniProtKB">
        <authorList>
            <consortium name="WormBaseParasite"/>
        </authorList>
    </citation>
    <scope>IDENTIFICATION</scope>
</reference>
<evidence type="ECO:0000313" key="2">
    <source>
        <dbReference type="EMBL" id="VDK47854.1"/>
    </source>
</evidence>
<dbReference type="WBParaSite" id="ASIM_0001318701-mRNA-1">
    <property type="protein sequence ID" value="ASIM_0001318701-mRNA-1"/>
    <property type="gene ID" value="ASIM_0001318701"/>
</dbReference>
<protein>
    <submittedName>
        <fullName evidence="4">Ammonium_transp domain-containing protein</fullName>
    </submittedName>
</protein>
<organism evidence="4">
    <name type="scientific">Anisakis simplex</name>
    <name type="common">Herring worm</name>
    <dbReference type="NCBI Taxonomy" id="6269"/>
    <lineage>
        <taxon>Eukaryota</taxon>
        <taxon>Metazoa</taxon>
        <taxon>Ecdysozoa</taxon>
        <taxon>Nematoda</taxon>
        <taxon>Chromadorea</taxon>
        <taxon>Rhabditida</taxon>
        <taxon>Spirurina</taxon>
        <taxon>Ascaridomorpha</taxon>
        <taxon>Ascaridoidea</taxon>
        <taxon>Anisakidae</taxon>
        <taxon>Anisakis</taxon>
        <taxon>Anisakis simplex complex</taxon>
    </lineage>
</organism>
<dbReference type="OrthoDB" id="5832802at2759"/>
<feature type="transmembrane region" description="Helical" evidence="1">
    <location>
        <begin position="12"/>
        <end position="31"/>
    </location>
</feature>